<gene>
    <name evidence="11" type="ORF">BB558_007525</name>
</gene>
<evidence type="ECO:0000256" key="1">
    <source>
        <dbReference type="ARBA" id="ARBA00004477"/>
    </source>
</evidence>
<keyword evidence="4" id="KW-0808">Transferase</keyword>
<feature type="transmembrane region" description="Helical" evidence="10">
    <location>
        <begin position="98"/>
        <end position="120"/>
    </location>
</feature>
<protein>
    <recommendedName>
        <fullName evidence="3">dolichol kinase</fullName>
        <ecNumber evidence="3">2.7.1.108</ecNumber>
    </recommendedName>
</protein>
<evidence type="ECO:0000256" key="2">
    <source>
        <dbReference type="ARBA" id="ARBA00010794"/>
    </source>
</evidence>
<evidence type="ECO:0000313" key="11">
    <source>
        <dbReference type="EMBL" id="PVZ96556.1"/>
    </source>
</evidence>
<evidence type="ECO:0000256" key="6">
    <source>
        <dbReference type="ARBA" id="ARBA00022777"/>
    </source>
</evidence>
<dbReference type="GO" id="GO:0004168">
    <property type="term" value="F:dolichol kinase activity"/>
    <property type="evidence" value="ECO:0007669"/>
    <property type="project" value="UniProtKB-EC"/>
</dbReference>
<dbReference type="PANTHER" id="PTHR13205:SF15">
    <property type="entry name" value="DOLICHOL KINASE"/>
    <property type="match status" value="1"/>
</dbReference>
<dbReference type="GO" id="GO:0005789">
    <property type="term" value="C:endoplasmic reticulum membrane"/>
    <property type="evidence" value="ECO:0007669"/>
    <property type="project" value="UniProtKB-SubCell"/>
</dbReference>
<feature type="transmembrane region" description="Helical" evidence="10">
    <location>
        <begin position="132"/>
        <end position="151"/>
    </location>
</feature>
<dbReference type="InterPro" id="IPR032974">
    <property type="entry name" value="Polypren_kinase"/>
</dbReference>
<evidence type="ECO:0000256" key="9">
    <source>
        <dbReference type="ARBA" id="ARBA00023136"/>
    </source>
</evidence>
<dbReference type="EC" id="2.7.1.108" evidence="3"/>
<comment type="subcellular location">
    <subcellularLocation>
        <location evidence="1">Endoplasmic reticulum membrane</location>
        <topology evidence="1">Multi-pass membrane protein</topology>
    </subcellularLocation>
</comment>
<feature type="transmembrane region" description="Helical" evidence="10">
    <location>
        <begin position="263"/>
        <end position="283"/>
    </location>
</feature>
<keyword evidence="7" id="KW-0256">Endoplasmic reticulum</keyword>
<comment type="caution">
    <text evidence="11">The sequence shown here is derived from an EMBL/GenBank/DDBJ whole genome shotgun (WGS) entry which is preliminary data.</text>
</comment>
<feature type="transmembrane region" description="Helical" evidence="10">
    <location>
        <begin position="327"/>
        <end position="348"/>
    </location>
</feature>
<evidence type="ECO:0000256" key="4">
    <source>
        <dbReference type="ARBA" id="ARBA00022679"/>
    </source>
</evidence>
<feature type="transmembrane region" description="Helical" evidence="10">
    <location>
        <begin position="196"/>
        <end position="219"/>
    </location>
</feature>
<proteinExistence type="inferred from homology"/>
<dbReference type="GO" id="GO:0043048">
    <property type="term" value="P:dolichyl monophosphate biosynthetic process"/>
    <property type="evidence" value="ECO:0007669"/>
    <property type="project" value="TreeGrafter"/>
</dbReference>
<evidence type="ECO:0000313" key="12">
    <source>
        <dbReference type="Proteomes" id="UP000245591"/>
    </source>
</evidence>
<dbReference type="AlphaFoldDB" id="A0A2U1IUS7"/>
<keyword evidence="12" id="KW-1185">Reference proteome</keyword>
<evidence type="ECO:0000256" key="8">
    <source>
        <dbReference type="ARBA" id="ARBA00022989"/>
    </source>
</evidence>
<comment type="similarity">
    <text evidence="2">Belongs to the polyprenol kinase family.</text>
</comment>
<feature type="transmembrane region" description="Helical" evidence="10">
    <location>
        <begin position="303"/>
        <end position="321"/>
    </location>
</feature>
<feature type="transmembrane region" description="Helical" evidence="10">
    <location>
        <begin position="20"/>
        <end position="43"/>
    </location>
</feature>
<dbReference type="EMBL" id="MBFU01001256">
    <property type="protein sequence ID" value="PVZ96556.1"/>
    <property type="molecule type" value="Genomic_DNA"/>
</dbReference>
<keyword evidence="6" id="KW-0418">Kinase</keyword>
<name>A0A2U1IUS7_SMIAN</name>
<dbReference type="Proteomes" id="UP000245591">
    <property type="component" value="Unassembled WGS sequence"/>
</dbReference>
<dbReference type="PANTHER" id="PTHR13205">
    <property type="entry name" value="TRANSMEMBRANE PROTEIN 15-RELATED"/>
    <property type="match status" value="1"/>
</dbReference>
<keyword evidence="5 10" id="KW-0812">Transmembrane</keyword>
<feature type="transmembrane region" description="Helical" evidence="10">
    <location>
        <begin position="163"/>
        <end position="184"/>
    </location>
</feature>
<sequence length="373" mass="41855">MYIFDKLIDLNADLYNDLNILLKPILYIFLFLSIIGPLVSVFSKTNTLSETKRQASKSRLNDKNYKYDGKHHSFHPTLQNFYFGVPYFKHRPIADDGFVYDIILCPLIALSCIPVELLLTEFRKEETFRKRIYYRLTIFEVGVQLVTLLITTKVLLSNLELSFTFAEAVIVSQVFGISLFDFIYSVPNKGIVGTSYIVKTLIECIVLGIVLMSLLIYFFGKFGDGSQAANINSFVGSLGSTIIFTGIGFYIKVGRNPVLWEGRLSIFSGVLVLGFSDAIASIAGNKYGKTKWFGSKKSVEGTLGFVLSLVVLCIFGETWLFPGNGEIVTVKVFWICLISVVIGTMEAVTLQNDNLVLPLTFYALYNLIFQSFV</sequence>
<feature type="transmembrane region" description="Helical" evidence="10">
    <location>
        <begin position="231"/>
        <end position="251"/>
    </location>
</feature>
<keyword evidence="9 10" id="KW-0472">Membrane</keyword>
<evidence type="ECO:0000256" key="5">
    <source>
        <dbReference type="ARBA" id="ARBA00022692"/>
    </source>
</evidence>
<evidence type="ECO:0000256" key="10">
    <source>
        <dbReference type="SAM" id="Phobius"/>
    </source>
</evidence>
<evidence type="ECO:0000256" key="3">
    <source>
        <dbReference type="ARBA" id="ARBA00012132"/>
    </source>
</evidence>
<reference evidence="11 12" key="1">
    <citation type="journal article" date="2018" name="MBio">
        <title>Comparative Genomics Reveals the Core Gene Toolbox for the Fungus-Insect Symbiosis.</title>
        <authorList>
            <person name="Wang Y."/>
            <person name="Stata M."/>
            <person name="Wang W."/>
            <person name="Stajich J.E."/>
            <person name="White M.M."/>
            <person name="Moncalvo J.M."/>
        </authorList>
    </citation>
    <scope>NUCLEOTIDE SEQUENCE [LARGE SCALE GENOMIC DNA]</scope>
    <source>
        <strain evidence="11 12">AUS-126-30</strain>
    </source>
</reference>
<keyword evidence="8 10" id="KW-1133">Transmembrane helix</keyword>
<organism evidence="11 12">
    <name type="scientific">Smittium angustum</name>
    <dbReference type="NCBI Taxonomy" id="133377"/>
    <lineage>
        <taxon>Eukaryota</taxon>
        <taxon>Fungi</taxon>
        <taxon>Fungi incertae sedis</taxon>
        <taxon>Zoopagomycota</taxon>
        <taxon>Kickxellomycotina</taxon>
        <taxon>Harpellomycetes</taxon>
        <taxon>Harpellales</taxon>
        <taxon>Legeriomycetaceae</taxon>
        <taxon>Smittium</taxon>
    </lineage>
</organism>
<accession>A0A2U1IUS7</accession>
<evidence type="ECO:0000256" key="7">
    <source>
        <dbReference type="ARBA" id="ARBA00022824"/>
    </source>
</evidence>